<reference evidence="2 3" key="1">
    <citation type="submission" date="2017-05" db="EMBL/GenBank/DDBJ databases">
        <authorList>
            <person name="Song R."/>
            <person name="Chenine A.L."/>
            <person name="Ruprecht R.M."/>
        </authorList>
    </citation>
    <scope>NUCLEOTIDE SEQUENCE [LARGE SCALE GENOMIC DNA]</scope>
    <source>
        <strain evidence="2 3">DSM 26136</strain>
    </source>
</reference>
<evidence type="ECO:0000313" key="2">
    <source>
        <dbReference type="EMBL" id="ARU05737.1"/>
    </source>
</evidence>
<evidence type="ECO:0008006" key="4">
    <source>
        <dbReference type="Google" id="ProtNLM"/>
    </source>
</evidence>
<organism evidence="2 3">
    <name type="scientific">Comamonas serinivorans</name>
    <dbReference type="NCBI Taxonomy" id="1082851"/>
    <lineage>
        <taxon>Bacteria</taxon>
        <taxon>Pseudomonadati</taxon>
        <taxon>Pseudomonadota</taxon>
        <taxon>Betaproteobacteria</taxon>
        <taxon>Burkholderiales</taxon>
        <taxon>Comamonadaceae</taxon>
        <taxon>Comamonas</taxon>
    </lineage>
</organism>
<evidence type="ECO:0000313" key="3">
    <source>
        <dbReference type="Proteomes" id="UP000196138"/>
    </source>
</evidence>
<dbReference type="Proteomes" id="UP000196138">
    <property type="component" value="Chromosome"/>
</dbReference>
<feature type="chain" id="PRO_5012304785" description="Surface layer protein NpdA" evidence="1">
    <location>
        <begin position="31"/>
        <end position="489"/>
    </location>
</feature>
<protein>
    <recommendedName>
        <fullName evidence="4">Surface layer protein NpdA</fullName>
    </recommendedName>
</protein>
<accession>A0A1Y0EQ00</accession>
<evidence type="ECO:0000256" key="1">
    <source>
        <dbReference type="SAM" id="SignalP"/>
    </source>
</evidence>
<sequence length="489" mass="51341">MKQTKLPRWRAATLAAAGAVTLACAGAAQAQLFGPGTGTTATQLRWTSDEPGHQLITPYFSTQGDNNTLLSWVNTDRTNGKLLKVRFRGAANGDTLLDFTVLLGPGDVWTASLSQGEDGITRLTSPDGSCTLPASLKDVAFRTDRLQPGLTATAQAMHTREGLVETVQMADVAPGSLYDEVRRKRCAADVLAPLTQPGALATEAQAQALGLAQPTGGLMGMWQIIRLSNYASYAGRQHAIAAVDALGQRAAANWAWAPQSAEPADDVAKAQTTDPVLTLHGLTWGDLPDLSTPVVGTSAQGQVQALAAGITATAVANEFVSTAEGASVPGSTDWVLTQPLKRYVMAFDGQTGQVVPADRAASWQVVTKPWGKQVCTSFTPLMVDRDGVSHSTSFSVVSQVSLCGVVDVPSMPADDGSETVLQTAFTPRGVWNIIPQALQAGWVRASFAEPEGLPVLGYAATSLRNVSQNGNYGSVTPHVRLLSPAKENP</sequence>
<gene>
    <name evidence="2" type="ORF">CCO03_14520</name>
</gene>
<keyword evidence="3" id="KW-1185">Reference proteome</keyword>
<feature type="signal peptide" evidence="1">
    <location>
        <begin position="1"/>
        <end position="30"/>
    </location>
</feature>
<dbReference type="KEGG" id="cser:CCO03_14520"/>
<dbReference type="AlphaFoldDB" id="A0A1Y0EQ00"/>
<dbReference type="PROSITE" id="PS51257">
    <property type="entry name" value="PROKAR_LIPOPROTEIN"/>
    <property type="match status" value="1"/>
</dbReference>
<name>A0A1Y0EQ00_9BURK</name>
<dbReference type="OrthoDB" id="5763254at2"/>
<dbReference type="RefSeq" id="WP_087282194.1">
    <property type="nucleotide sequence ID" value="NZ_CP021455.1"/>
</dbReference>
<dbReference type="EMBL" id="CP021455">
    <property type="protein sequence ID" value="ARU05737.1"/>
    <property type="molecule type" value="Genomic_DNA"/>
</dbReference>
<proteinExistence type="predicted"/>
<keyword evidence="1" id="KW-0732">Signal</keyword>